<evidence type="ECO:0000256" key="12">
    <source>
        <dbReference type="ARBA" id="ARBA00022801"/>
    </source>
</evidence>
<evidence type="ECO:0000256" key="5">
    <source>
        <dbReference type="ARBA" id="ARBA00013179"/>
    </source>
</evidence>
<protein>
    <recommendedName>
        <fullName evidence="7 20">Phospholipase A1</fullName>
        <ecNumber evidence="5 20">3.1.1.32</ecNumber>
        <ecNumber evidence="6 20">3.1.1.4</ecNumber>
    </recommendedName>
    <alternativeName>
        <fullName evidence="20">Phosphatidylcholine 1-acylhydrolase</fullName>
    </alternativeName>
</protein>
<keyword evidence="9" id="KW-0812">Transmembrane</keyword>
<reference evidence="21 22" key="1">
    <citation type="submission" date="2014-06" db="EMBL/GenBank/DDBJ databases">
        <title>Whole Genome Sequences of Three Symbiotic Endozoicomonas Bacteria.</title>
        <authorList>
            <person name="Neave M.J."/>
            <person name="Apprill A."/>
            <person name="Voolstra C.R."/>
        </authorList>
    </citation>
    <scope>NUCLEOTIDE SEQUENCE [LARGE SCALE GENOMIC DNA]</scope>
    <source>
        <strain evidence="21 22">LMG 24815</strain>
    </source>
</reference>
<comment type="function">
    <text evidence="20">Hydrolysis of phosphatidylcholine with phospholipase A2 (EC 3.1.1.4) and phospholipase A1 (EC 3.1.1.32) activities.</text>
</comment>
<dbReference type="PRINTS" id="PR01486">
    <property type="entry name" value="PHPHLIPASEA1"/>
</dbReference>
<dbReference type="CDD" id="cd00541">
    <property type="entry name" value="OMPLA"/>
    <property type="match status" value="1"/>
</dbReference>
<dbReference type="GO" id="GO:0008970">
    <property type="term" value="F:phospholipase A1 activity"/>
    <property type="evidence" value="ECO:0007669"/>
    <property type="project" value="UniProtKB-EC"/>
</dbReference>
<evidence type="ECO:0000313" key="22">
    <source>
        <dbReference type="Proteomes" id="UP000028006"/>
    </source>
</evidence>
<dbReference type="Proteomes" id="UP000028006">
    <property type="component" value="Unassembled WGS sequence"/>
</dbReference>
<comment type="caution">
    <text evidence="21">The sequence shown here is derived from an EMBL/GenBank/DDBJ whole genome shotgun (WGS) entry which is preliminary data.</text>
</comment>
<dbReference type="InterPro" id="IPR003187">
    <property type="entry name" value="PLipase_A1"/>
</dbReference>
<dbReference type="PANTHER" id="PTHR40457:SF1">
    <property type="entry name" value="PHOSPHOLIPASE A1"/>
    <property type="match status" value="1"/>
</dbReference>
<feature type="active site" description="Proton acceptor" evidence="18">
    <location>
        <position position="212"/>
    </location>
</feature>
<evidence type="ECO:0000256" key="7">
    <source>
        <dbReference type="ARBA" id="ARBA00021726"/>
    </source>
</evidence>
<organism evidence="21 22">
    <name type="scientific">Endozoicomonas montiporae</name>
    <dbReference type="NCBI Taxonomy" id="1027273"/>
    <lineage>
        <taxon>Bacteria</taxon>
        <taxon>Pseudomonadati</taxon>
        <taxon>Pseudomonadota</taxon>
        <taxon>Gammaproteobacteria</taxon>
        <taxon>Oceanospirillales</taxon>
        <taxon>Endozoicomonadaceae</taxon>
        <taxon>Endozoicomonas</taxon>
    </lineage>
</organism>
<keyword evidence="16" id="KW-0472">Membrane</keyword>
<comment type="cofactor">
    <cofactor evidence="20">
        <name>Ca(2+)</name>
        <dbReference type="ChEBI" id="CHEBI:29108"/>
    </cofactor>
    <text evidence="20">Binds 1 Ca(2+) ion per monomer. In the dimeric form the Ca(2+) is bound by different amino acids with binding of each Ca(2+) shared with ligands coming from each monomer. The Ca(2+) ion may have a role in catalysis.</text>
</comment>
<keyword evidence="13 19" id="KW-0106">Calcium</keyword>
<evidence type="ECO:0000256" key="16">
    <source>
        <dbReference type="ARBA" id="ARBA00023136"/>
    </source>
</evidence>
<dbReference type="InterPro" id="IPR036541">
    <property type="entry name" value="PLipase_A1_sf"/>
</dbReference>
<accession>A0A081N5F9</accession>
<dbReference type="EC" id="3.1.1.4" evidence="6 20"/>
<keyword evidence="22" id="KW-1185">Reference proteome</keyword>
<dbReference type="AlphaFoldDB" id="A0A081N5F9"/>
<comment type="subcellular location">
    <subcellularLocation>
        <location evidence="20">Cell outer membrane</location>
        <topology evidence="20">Multi-pass membrane protein</topology>
    </subcellularLocation>
    <text evidence="20">One of the very few enzymes located there.</text>
</comment>
<dbReference type="GO" id="GO:0009279">
    <property type="term" value="C:cell outer membrane"/>
    <property type="evidence" value="ECO:0007669"/>
    <property type="project" value="UniProtKB-SubCell"/>
</dbReference>
<keyword evidence="12 20" id="KW-0378">Hydrolase</keyword>
<feature type="binding site" description="in dimeric form" evidence="19">
    <location>
        <position position="222"/>
    </location>
    <ligand>
        <name>Ca(2+)</name>
        <dbReference type="ChEBI" id="CHEBI:29108"/>
        <label>1</label>
    </ligand>
</feature>
<evidence type="ECO:0000313" key="21">
    <source>
        <dbReference type="EMBL" id="KEQ13682.1"/>
    </source>
</evidence>
<feature type="active site" description="Nucleophile" evidence="18">
    <location>
        <position position="214"/>
    </location>
</feature>
<evidence type="ECO:0000256" key="11">
    <source>
        <dbReference type="ARBA" id="ARBA00022729"/>
    </source>
</evidence>
<evidence type="ECO:0000256" key="14">
    <source>
        <dbReference type="ARBA" id="ARBA00022963"/>
    </source>
</evidence>
<name>A0A081N5F9_9GAMM</name>
<dbReference type="PANTHER" id="PTHR40457">
    <property type="entry name" value="PHOSPHOLIPASE A1"/>
    <property type="match status" value="1"/>
</dbReference>
<keyword evidence="15 20" id="KW-0443">Lipid metabolism</keyword>
<keyword evidence="17 20" id="KW-0998">Cell outer membrane</keyword>
<evidence type="ECO:0000256" key="15">
    <source>
        <dbReference type="ARBA" id="ARBA00023098"/>
    </source>
</evidence>
<evidence type="ECO:0000256" key="18">
    <source>
        <dbReference type="PIRSR" id="PIRSR603187-1"/>
    </source>
</evidence>
<evidence type="ECO:0000256" key="6">
    <source>
        <dbReference type="ARBA" id="ARBA00013278"/>
    </source>
</evidence>
<evidence type="ECO:0000256" key="13">
    <source>
        <dbReference type="ARBA" id="ARBA00022837"/>
    </source>
</evidence>
<evidence type="ECO:0000256" key="20">
    <source>
        <dbReference type="RuleBase" id="RU366027"/>
    </source>
</evidence>
<sequence>MMRNLYCGLFVLTCTFTVHCFSDNRPEQSEQAYERCLMQELKQGDGQVTLQEVRQRCQFFNPEHEDLNVVSDSGEHRELLNDEHGVITDRILSEKSVVDNRFVITPHKPNYLLPFSYNDSPNGEPFGNEGDKLSRYEVKFQISLKAPLWRGVFKGYGDLFVAYTNVSWWQAYNRLSSPFRETNHEPEAFFIFPADFDLLGLRMRGLSVGINHQSNGRYGSLSRSWNRVKFGVFFERGNFYLAICPWYRIPEKRKDINDSDYPNVKGDDNSGIERYMGSGELLFGYKFNRHNVGVMLRNNLRSDNLGAVQLDWSFPLTEKFRGYVQYFNGYGESLIDYNKNTNRISLGVMLTDWM</sequence>
<dbReference type="Pfam" id="PF02253">
    <property type="entry name" value="PLA1"/>
    <property type="match status" value="1"/>
</dbReference>
<feature type="binding site" description="in dimeric form" evidence="19">
    <location>
        <position position="217"/>
    </location>
    <ligand>
        <name>Ca(2+)</name>
        <dbReference type="ChEBI" id="CHEBI:29108"/>
        <label>1</label>
    </ligand>
</feature>
<dbReference type="EC" id="3.1.1.32" evidence="5 20"/>
<gene>
    <name evidence="21" type="ORF">GZ77_15370</name>
</gene>
<evidence type="ECO:0000256" key="8">
    <source>
        <dbReference type="ARBA" id="ARBA00022452"/>
    </source>
</evidence>
<proteinExistence type="inferred from homology"/>
<evidence type="ECO:0000256" key="19">
    <source>
        <dbReference type="PIRSR" id="PIRSR603187-2"/>
    </source>
</evidence>
<dbReference type="GO" id="GO:0016042">
    <property type="term" value="P:lipid catabolic process"/>
    <property type="evidence" value="ECO:0007669"/>
    <property type="project" value="UniProtKB-KW"/>
</dbReference>
<keyword evidence="8" id="KW-1134">Transmembrane beta strand</keyword>
<keyword evidence="11" id="KW-0732">Signal</keyword>
<comment type="catalytic activity">
    <reaction evidence="2 20">
        <text>a 1,2-diacyl-sn-glycero-3-phosphocholine + H2O = a 1-acyl-sn-glycero-3-phosphocholine + a fatty acid + H(+)</text>
        <dbReference type="Rhea" id="RHEA:15801"/>
        <dbReference type="ChEBI" id="CHEBI:15377"/>
        <dbReference type="ChEBI" id="CHEBI:15378"/>
        <dbReference type="ChEBI" id="CHEBI:28868"/>
        <dbReference type="ChEBI" id="CHEBI:57643"/>
        <dbReference type="ChEBI" id="CHEBI:58168"/>
        <dbReference type="EC" id="3.1.1.4"/>
    </reaction>
</comment>
<keyword evidence="14 20" id="KW-0442">Lipid degradation</keyword>
<evidence type="ECO:0000256" key="3">
    <source>
        <dbReference type="ARBA" id="ARBA00010525"/>
    </source>
</evidence>
<evidence type="ECO:0000256" key="10">
    <source>
        <dbReference type="ARBA" id="ARBA00022723"/>
    </source>
</evidence>
<dbReference type="GO" id="GO:0004623">
    <property type="term" value="F:phospholipase A2 activity"/>
    <property type="evidence" value="ECO:0007669"/>
    <property type="project" value="UniProtKB-EC"/>
</dbReference>
<evidence type="ECO:0000256" key="2">
    <source>
        <dbReference type="ARBA" id="ARBA00001604"/>
    </source>
</evidence>
<evidence type="ECO:0000256" key="1">
    <source>
        <dbReference type="ARBA" id="ARBA00000111"/>
    </source>
</evidence>
<evidence type="ECO:0000256" key="9">
    <source>
        <dbReference type="ARBA" id="ARBA00022692"/>
    </source>
</evidence>
<dbReference type="EMBL" id="JOKG01000003">
    <property type="protein sequence ID" value="KEQ13682.1"/>
    <property type="molecule type" value="Genomic_DNA"/>
</dbReference>
<dbReference type="eggNOG" id="COG2829">
    <property type="taxonomic scope" value="Bacteria"/>
</dbReference>
<dbReference type="GO" id="GO:0005509">
    <property type="term" value="F:calcium ion binding"/>
    <property type="evidence" value="ECO:0007669"/>
    <property type="project" value="TreeGrafter"/>
</dbReference>
<dbReference type="SUPFAM" id="SSF56931">
    <property type="entry name" value="Outer membrane phospholipase A (OMPLA)"/>
    <property type="match status" value="1"/>
</dbReference>
<feature type="binding site" description="in dimeric form" evidence="19">
    <location>
        <position position="176"/>
    </location>
    <ligand>
        <name>Ca(2+)</name>
        <dbReference type="ChEBI" id="CHEBI:29108"/>
        <label>1</label>
    </ligand>
</feature>
<comment type="subunit">
    <text evidence="4 20">Homodimer; dimerization is reversible, and the dimeric form is the active one.</text>
</comment>
<comment type="similarity">
    <text evidence="3 20">Belongs to the phospholipase A1 family.</text>
</comment>
<feature type="binding site" description="in dimeric form" evidence="19">
    <location>
        <position position="268"/>
    </location>
    <ligand>
        <name>Ca(2+)</name>
        <dbReference type="ChEBI" id="CHEBI:29108"/>
        <label>1</label>
    </ligand>
</feature>
<comment type="catalytic activity">
    <reaction evidence="1 20">
        <text>a 1,2-diacyl-sn-glycero-3-phosphocholine + H2O = a 2-acyl-sn-glycero-3-phosphocholine + a fatty acid + H(+)</text>
        <dbReference type="Rhea" id="RHEA:18689"/>
        <dbReference type="ChEBI" id="CHEBI:15377"/>
        <dbReference type="ChEBI" id="CHEBI:15378"/>
        <dbReference type="ChEBI" id="CHEBI:28868"/>
        <dbReference type="ChEBI" id="CHEBI:57643"/>
        <dbReference type="ChEBI" id="CHEBI:57875"/>
        <dbReference type="EC" id="3.1.1.32"/>
    </reaction>
</comment>
<keyword evidence="10 19" id="KW-0479">Metal-binding</keyword>
<evidence type="ECO:0000256" key="4">
    <source>
        <dbReference type="ARBA" id="ARBA00011702"/>
    </source>
</evidence>
<evidence type="ECO:0000256" key="17">
    <source>
        <dbReference type="ARBA" id="ARBA00023237"/>
    </source>
</evidence>
<dbReference type="Gene3D" id="2.40.230.10">
    <property type="entry name" value="Phospholipase A1"/>
    <property type="match status" value="1"/>
</dbReference>